<dbReference type="GO" id="GO:0005886">
    <property type="term" value="C:plasma membrane"/>
    <property type="evidence" value="ECO:0007669"/>
    <property type="project" value="UniProtKB-SubCell"/>
</dbReference>
<dbReference type="Pfam" id="PF00528">
    <property type="entry name" value="BPD_transp_1"/>
    <property type="match status" value="1"/>
</dbReference>
<reference evidence="9 10" key="1">
    <citation type="submission" date="2016-07" db="EMBL/GenBank/DDBJ databases">
        <title>High microdiversification within the ubiquitous acI lineage of Actinobacteria.</title>
        <authorList>
            <person name="Neuenschwander S.M."/>
            <person name="Salcher M."/>
            <person name="Ghai R."/>
            <person name="Pernthaler J."/>
        </authorList>
    </citation>
    <scope>NUCLEOTIDE SEQUENCE [LARGE SCALE GENOMIC DNA]</scope>
    <source>
        <strain evidence="9">MMS-21-155</strain>
    </source>
</reference>
<dbReference type="InterPro" id="IPR035906">
    <property type="entry name" value="MetI-like_sf"/>
</dbReference>
<proteinExistence type="inferred from homology"/>
<feature type="transmembrane region" description="Helical" evidence="7">
    <location>
        <begin position="222"/>
        <end position="243"/>
    </location>
</feature>
<evidence type="ECO:0000259" key="8">
    <source>
        <dbReference type="PROSITE" id="PS50928"/>
    </source>
</evidence>
<evidence type="ECO:0000256" key="6">
    <source>
        <dbReference type="ARBA" id="ARBA00023136"/>
    </source>
</evidence>
<dbReference type="CDD" id="cd06261">
    <property type="entry name" value="TM_PBP2"/>
    <property type="match status" value="1"/>
</dbReference>
<feature type="transmembrane region" description="Helical" evidence="7">
    <location>
        <begin position="164"/>
        <end position="186"/>
    </location>
</feature>
<keyword evidence="5 7" id="KW-1133">Transmembrane helix</keyword>
<feature type="transmembrane region" description="Helical" evidence="7">
    <location>
        <begin position="271"/>
        <end position="294"/>
    </location>
</feature>
<accession>A0AAD0E4M3</accession>
<evidence type="ECO:0000256" key="1">
    <source>
        <dbReference type="ARBA" id="ARBA00004651"/>
    </source>
</evidence>
<dbReference type="GO" id="GO:0055085">
    <property type="term" value="P:transmembrane transport"/>
    <property type="evidence" value="ECO:0007669"/>
    <property type="project" value="InterPro"/>
</dbReference>
<keyword evidence="10" id="KW-1185">Reference proteome</keyword>
<dbReference type="SUPFAM" id="SSF161098">
    <property type="entry name" value="MetI-like"/>
    <property type="match status" value="1"/>
</dbReference>
<keyword evidence="4 7" id="KW-0812">Transmembrane</keyword>
<feature type="transmembrane region" description="Helical" evidence="7">
    <location>
        <begin position="117"/>
        <end position="134"/>
    </location>
</feature>
<evidence type="ECO:0000256" key="7">
    <source>
        <dbReference type="RuleBase" id="RU363032"/>
    </source>
</evidence>
<dbReference type="RefSeq" id="WP_095692206.1">
    <property type="nucleotide sequence ID" value="NZ_CP016770.1"/>
</dbReference>
<evidence type="ECO:0000256" key="2">
    <source>
        <dbReference type="ARBA" id="ARBA00022448"/>
    </source>
</evidence>
<dbReference type="Proteomes" id="UP000217216">
    <property type="component" value="Chromosome"/>
</dbReference>
<dbReference type="PANTHER" id="PTHR43005">
    <property type="entry name" value="BLR7065 PROTEIN"/>
    <property type="match status" value="1"/>
</dbReference>
<dbReference type="InterPro" id="IPR000515">
    <property type="entry name" value="MetI-like"/>
</dbReference>
<sequence length="303" mass="33271">MATGLKSAKIASQKADTKTLPRKLLAPALIFSIALTQIPFLVTIYFSLMEWNLLKPQDKAFAGFDNYIYVFRTGDLLPAIIATVGLTAFSVISSLLVGLFFAVLLDRKFIGQSVARTLIITPFLIMPAASALIWKFSMFDTNIGVINFVVQKLGFSAIGWSTQYPYLSVIILLTWQFAPFMMLILLSGLQSQSREVLEAAAVDRAGVWRTFAFITLPHLRQYIEIAILLGTIMLLQAFDPIAIMTKGTGGTKTLAYLLYERAFVGMNVGQAAAYGVVTVILTIIVATISLRSLFKVFISGVSK</sequence>
<dbReference type="GeneID" id="300656820"/>
<evidence type="ECO:0000313" key="9">
    <source>
        <dbReference type="EMBL" id="ASY11674.1"/>
    </source>
</evidence>
<gene>
    <name evidence="9" type="ORF">A1s21155_01495</name>
</gene>
<dbReference type="Gene3D" id="1.10.3720.10">
    <property type="entry name" value="MetI-like"/>
    <property type="match status" value="1"/>
</dbReference>
<comment type="subcellular location">
    <subcellularLocation>
        <location evidence="1 7">Cell membrane</location>
        <topology evidence="1 7">Multi-pass membrane protein</topology>
    </subcellularLocation>
</comment>
<keyword evidence="6 7" id="KW-0472">Membrane</keyword>
<evidence type="ECO:0000256" key="3">
    <source>
        <dbReference type="ARBA" id="ARBA00022475"/>
    </source>
</evidence>
<feature type="domain" description="ABC transmembrane type-1" evidence="8">
    <location>
        <begin position="80"/>
        <end position="289"/>
    </location>
</feature>
<organism evidence="9 10">
    <name type="scientific">Candidatus Planktophila dulcis</name>
    <dbReference type="NCBI Taxonomy" id="1884914"/>
    <lineage>
        <taxon>Bacteria</taxon>
        <taxon>Bacillati</taxon>
        <taxon>Actinomycetota</taxon>
        <taxon>Actinomycetes</taxon>
        <taxon>Candidatus Nanopelagicales</taxon>
        <taxon>Candidatus Nanopelagicaceae</taxon>
        <taxon>Candidatus Planktophila</taxon>
    </lineage>
</organism>
<dbReference type="PANTHER" id="PTHR43005:SF2">
    <property type="entry name" value="INTEGRAL MEMBRANE SUGAR TRANSPORT PROTEIN"/>
    <property type="match status" value="1"/>
</dbReference>
<dbReference type="PROSITE" id="PS50928">
    <property type="entry name" value="ABC_TM1"/>
    <property type="match status" value="1"/>
</dbReference>
<protein>
    <submittedName>
        <fullName evidence="9">Sorbitol/mannitol transport system permease protein</fullName>
    </submittedName>
</protein>
<keyword evidence="3" id="KW-1003">Cell membrane</keyword>
<dbReference type="AlphaFoldDB" id="A0AAD0E4M3"/>
<evidence type="ECO:0000313" key="10">
    <source>
        <dbReference type="Proteomes" id="UP000217216"/>
    </source>
</evidence>
<feature type="transmembrane region" description="Helical" evidence="7">
    <location>
        <begin position="79"/>
        <end position="105"/>
    </location>
</feature>
<name>A0AAD0E4M3_9ACTN</name>
<keyword evidence="2 7" id="KW-0813">Transport</keyword>
<feature type="transmembrane region" description="Helical" evidence="7">
    <location>
        <begin position="24"/>
        <end position="48"/>
    </location>
</feature>
<evidence type="ECO:0000256" key="4">
    <source>
        <dbReference type="ARBA" id="ARBA00022692"/>
    </source>
</evidence>
<dbReference type="EMBL" id="CP016770">
    <property type="protein sequence ID" value="ASY11674.1"/>
    <property type="molecule type" value="Genomic_DNA"/>
</dbReference>
<dbReference type="KEGG" id="plak:A1s21155_01495"/>
<evidence type="ECO:0000256" key="5">
    <source>
        <dbReference type="ARBA" id="ARBA00022989"/>
    </source>
</evidence>
<comment type="similarity">
    <text evidence="7">Belongs to the binding-protein-dependent transport system permease family.</text>
</comment>